<comment type="caution">
    <text evidence="2">The sequence shown here is derived from an EMBL/GenBank/DDBJ whole genome shotgun (WGS) entry which is preliminary data.</text>
</comment>
<organism evidence="2 3">
    <name type="scientific">Saccharothrix texasensis</name>
    <dbReference type="NCBI Taxonomy" id="103734"/>
    <lineage>
        <taxon>Bacteria</taxon>
        <taxon>Bacillati</taxon>
        <taxon>Actinomycetota</taxon>
        <taxon>Actinomycetes</taxon>
        <taxon>Pseudonocardiales</taxon>
        <taxon>Pseudonocardiaceae</taxon>
        <taxon>Saccharothrix</taxon>
    </lineage>
</organism>
<dbReference type="RefSeq" id="WP_170185076.1">
    <property type="nucleotide sequence ID" value="NZ_RJKM01000001.1"/>
</dbReference>
<keyword evidence="1" id="KW-0812">Transmembrane</keyword>
<dbReference type="AlphaFoldDB" id="A0A3N1H4W4"/>
<dbReference type="Proteomes" id="UP000268727">
    <property type="component" value="Unassembled WGS sequence"/>
</dbReference>
<name>A0A3N1H4W4_9PSEU</name>
<gene>
    <name evidence="2" type="ORF">EDD40_2912</name>
</gene>
<evidence type="ECO:0000313" key="2">
    <source>
        <dbReference type="EMBL" id="ROP37593.1"/>
    </source>
</evidence>
<keyword evidence="1" id="KW-0472">Membrane</keyword>
<feature type="transmembrane region" description="Helical" evidence="1">
    <location>
        <begin position="20"/>
        <end position="41"/>
    </location>
</feature>
<sequence length="55" mass="5855">MFRPFDEHLLRDFGSLDPAFAVAVAFAAANPLLARAVLLVVDARHAPAAPRRVGG</sequence>
<evidence type="ECO:0000256" key="1">
    <source>
        <dbReference type="SAM" id="Phobius"/>
    </source>
</evidence>
<keyword evidence="1" id="KW-1133">Transmembrane helix</keyword>
<proteinExistence type="predicted"/>
<evidence type="ECO:0000313" key="3">
    <source>
        <dbReference type="Proteomes" id="UP000268727"/>
    </source>
</evidence>
<dbReference type="EMBL" id="RJKM01000001">
    <property type="protein sequence ID" value="ROP37593.1"/>
    <property type="molecule type" value="Genomic_DNA"/>
</dbReference>
<reference evidence="2 3" key="1">
    <citation type="submission" date="2018-11" db="EMBL/GenBank/DDBJ databases">
        <title>Sequencing the genomes of 1000 actinobacteria strains.</title>
        <authorList>
            <person name="Klenk H.-P."/>
        </authorList>
    </citation>
    <scope>NUCLEOTIDE SEQUENCE [LARGE SCALE GENOMIC DNA]</scope>
    <source>
        <strain evidence="2 3">DSM 44231</strain>
    </source>
</reference>
<accession>A0A3N1H4W4</accession>
<keyword evidence="3" id="KW-1185">Reference proteome</keyword>
<protein>
    <submittedName>
        <fullName evidence="2">Uncharacterized protein</fullName>
    </submittedName>
</protein>